<dbReference type="Pfam" id="PF08241">
    <property type="entry name" value="Methyltransf_11"/>
    <property type="match status" value="1"/>
</dbReference>
<dbReference type="InterPro" id="IPR013216">
    <property type="entry name" value="Methyltransf_11"/>
</dbReference>
<sequence length="205" mass="22497">MKGSAEGFNRIANEVFAPIYPVIAGRLLAWSGVRDGICLDIGSGPGLLAIALARAGGLPVCALDADPAMALIARKNIARASLDAQVMPVIGDVHRMPFGDSSIALIASRGSIYFWEDRPMAFREIERVLLPWGVAYAGGSFGTPELREQIFAEMRQRNPHWDEDVLRRSARADRKTLYAELEESGVSEFRVIEEEAGIWVEIRGQ</sequence>
<comment type="caution">
    <text evidence="2">The sequence shown here is derived from an EMBL/GenBank/DDBJ whole genome shotgun (WGS) entry which is preliminary data.</text>
</comment>
<keyword evidence="2" id="KW-0808">Transferase</keyword>
<dbReference type="AlphaFoldDB" id="A0A0W8FJY5"/>
<dbReference type="InterPro" id="IPR029063">
    <property type="entry name" value="SAM-dependent_MTases_sf"/>
</dbReference>
<proteinExistence type="predicted"/>
<keyword evidence="2" id="KW-0489">Methyltransferase</keyword>
<reference evidence="2" key="1">
    <citation type="journal article" date="2015" name="Proc. Natl. Acad. Sci. U.S.A.">
        <title>Networks of energetic and metabolic interactions define dynamics in microbial communities.</title>
        <authorList>
            <person name="Embree M."/>
            <person name="Liu J.K."/>
            <person name="Al-Bassam M.M."/>
            <person name="Zengler K."/>
        </authorList>
    </citation>
    <scope>NUCLEOTIDE SEQUENCE</scope>
</reference>
<protein>
    <submittedName>
        <fullName evidence="2">Methyltransferase, ubie/coq5 family</fullName>
    </submittedName>
</protein>
<dbReference type="Gene3D" id="3.40.50.150">
    <property type="entry name" value="Vaccinia Virus protein VP39"/>
    <property type="match status" value="1"/>
</dbReference>
<dbReference type="GO" id="GO:0008757">
    <property type="term" value="F:S-adenosylmethionine-dependent methyltransferase activity"/>
    <property type="evidence" value="ECO:0007669"/>
    <property type="project" value="InterPro"/>
</dbReference>
<dbReference type="GO" id="GO:0032259">
    <property type="term" value="P:methylation"/>
    <property type="evidence" value="ECO:0007669"/>
    <property type="project" value="UniProtKB-KW"/>
</dbReference>
<organism evidence="2">
    <name type="scientific">hydrocarbon metagenome</name>
    <dbReference type="NCBI Taxonomy" id="938273"/>
    <lineage>
        <taxon>unclassified sequences</taxon>
        <taxon>metagenomes</taxon>
        <taxon>ecological metagenomes</taxon>
    </lineage>
</organism>
<feature type="domain" description="Methyltransferase type 11" evidence="1">
    <location>
        <begin position="39"/>
        <end position="136"/>
    </location>
</feature>
<accession>A0A0W8FJY5</accession>
<dbReference type="EMBL" id="LNQE01001090">
    <property type="protein sequence ID" value="KUG21199.1"/>
    <property type="molecule type" value="Genomic_DNA"/>
</dbReference>
<dbReference type="CDD" id="cd02440">
    <property type="entry name" value="AdoMet_MTases"/>
    <property type="match status" value="1"/>
</dbReference>
<evidence type="ECO:0000259" key="1">
    <source>
        <dbReference type="Pfam" id="PF08241"/>
    </source>
</evidence>
<dbReference type="SUPFAM" id="SSF53335">
    <property type="entry name" value="S-adenosyl-L-methionine-dependent methyltransferases"/>
    <property type="match status" value="1"/>
</dbReference>
<name>A0A0W8FJY5_9ZZZZ</name>
<evidence type="ECO:0000313" key="2">
    <source>
        <dbReference type="EMBL" id="KUG21199.1"/>
    </source>
</evidence>
<gene>
    <name evidence="2" type="ORF">ASZ90_009048</name>
</gene>